<evidence type="ECO:0000256" key="3">
    <source>
        <dbReference type="SAM" id="MobiDB-lite"/>
    </source>
</evidence>
<keyword evidence="4" id="KW-1133">Transmembrane helix</keyword>
<dbReference type="GO" id="GO:0005829">
    <property type="term" value="C:cytosol"/>
    <property type="evidence" value="ECO:0007669"/>
    <property type="project" value="TreeGrafter"/>
</dbReference>
<keyword evidence="2" id="KW-0597">Phosphoprotein</keyword>
<feature type="domain" description="Response regulatory" evidence="5">
    <location>
        <begin position="3"/>
        <end position="114"/>
    </location>
</feature>
<dbReference type="GO" id="GO:0000156">
    <property type="term" value="F:phosphorelay response regulator activity"/>
    <property type="evidence" value="ECO:0007669"/>
    <property type="project" value="TreeGrafter"/>
</dbReference>
<evidence type="ECO:0000256" key="4">
    <source>
        <dbReference type="SAM" id="Phobius"/>
    </source>
</evidence>
<gene>
    <name evidence="6" type="ORF">CJ255_04270</name>
</gene>
<dbReference type="SUPFAM" id="SSF52172">
    <property type="entry name" value="CheY-like"/>
    <property type="match status" value="1"/>
</dbReference>
<dbReference type="InterPro" id="IPR010982">
    <property type="entry name" value="Lambda_DNA-bd_dom_sf"/>
</dbReference>
<keyword evidence="4" id="KW-0472">Membrane</keyword>
<comment type="caution">
    <text evidence="6">The sequence shown here is derived from an EMBL/GenBank/DDBJ whole genome shotgun (WGS) entry which is preliminary data.</text>
</comment>
<dbReference type="EMBL" id="NQWI01000012">
    <property type="protein sequence ID" value="PDW04272.1"/>
    <property type="molecule type" value="Genomic_DNA"/>
</dbReference>
<name>A0A2A6RMI4_9CHLR</name>
<dbReference type="PANTHER" id="PTHR48111">
    <property type="entry name" value="REGULATOR OF RPOS"/>
    <property type="match status" value="1"/>
</dbReference>
<dbReference type="InterPro" id="IPR011006">
    <property type="entry name" value="CheY-like_superfamily"/>
</dbReference>
<protein>
    <recommendedName>
        <fullName evidence="5">Response regulatory domain-containing protein</fullName>
    </recommendedName>
</protein>
<accession>A0A2A6RMI4</accession>
<reference evidence="7" key="1">
    <citation type="submission" date="2017-08" db="EMBL/GenBank/DDBJ databases">
        <authorList>
            <person name="Grouzdev D.S."/>
            <person name="Gaisin V.A."/>
            <person name="Rysina M.S."/>
            <person name="Gorlenko V.M."/>
        </authorList>
    </citation>
    <scope>NUCLEOTIDE SEQUENCE [LARGE SCALE GENOMIC DNA]</scope>
    <source>
        <strain evidence="7">Kir15-3F</strain>
    </source>
</reference>
<dbReference type="RefSeq" id="WP_097642855.1">
    <property type="nucleotide sequence ID" value="NZ_NQWI01000012.1"/>
</dbReference>
<evidence type="ECO:0000256" key="2">
    <source>
        <dbReference type="PROSITE-ProRule" id="PRU00169"/>
    </source>
</evidence>
<dbReference type="SMART" id="SM00448">
    <property type="entry name" value="REC"/>
    <property type="match status" value="1"/>
</dbReference>
<dbReference type="GO" id="GO:0006355">
    <property type="term" value="P:regulation of DNA-templated transcription"/>
    <property type="evidence" value="ECO:0007669"/>
    <property type="project" value="TreeGrafter"/>
</dbReference>
<evidence type="ECO:0000259" key="5">
    <source>
        <dbReference type="PROSITE" id="PS50110"/>
    </source>
</evidence>
<dbReference type="GO" id="GO:0000976">
    <property type="term" value="F:transcription cis-regulatory region binding"/>
    <property type="evidence" value="ECO:0007669"/>
    <property type="project" value="TreeGrafter"/>
</dbReference>
<feature type="modified residue" description="4-aspartylphosphate" evidence="2">
    <location>
        <position position="52"/>
    </location>
</feature>
<evidence type="ECO:0000256" key="1">
    <source>
        <dbReference type="ARBA" id="ARBA00023125"/>
    </source>
</evidence>
<proteinExistence type="predicted"/>
<organism evidence="6 7">
    <name type="scientific">Candidatus Viridilinea mediisalina</name>
    <dbReference type="NCBI Taxonomy" id="2024553"/>
    <lineage>
        <taxon>Bacteria</taxon>
        <taxon>Bacillati</taxon>
        <taxon>Chloroflexota</taxon>
        <taxon>Chloroflexia</taxon>
        <taxon>Chloroflexales</taxon>
        <taxon>Chloroflexineae</taxon>
        <taxon>Oscillochloridaceae</taxon>
        <taxon>Candidatus Viridilinea</taxon>
    </lineage>
</organism>
<evidence type="ECO:0000313" key="7">
    <source>
        <dbReference type="Proteomes" id="UP000220527"/>
    </source>
</evidence>
<dbReference type="AlphaFoldDB" id="A0A2A6RMI4"/>
<feature type="compositionally biased region" description="Low complexity" evidence="3">
    <location>
        <begin position="141"/>
        <end position="150"/>
    </location>
</feature>
<keyword evidence="4" id="KW-0812">Transmembrane</keyword>
<dbReference type="InterPro" id="IPR001789">
    <property type="entry name" value="Sig_transdc_resp-reg_receiver"/>
</dbReference>
<keyword evidence="7" id="KW-1185">Reference proteome</keyword>
<dbReference type="Pfam" id="PF00072">
    <property type="entry name" value="Response_reg"/>
    <property type="match status" value="1"/>
</dbReference>
<feature type="transmembrane region" description="Helical" evidence="4">
    <location>
        <begin position="300"/>
        <end position="320"/>
    </location>
</feature>
<evidence type="ECO:0000313" key="6">
    <source>
        <dbReference type="EMBL" id="PDW04272.1"/>
    </source>
</evidence>
<dbReference type="PANTHER" id="PTHR48111:SF50">
    <property type="entry name" value="KDP OPERON TRANSCRIPTIONAL REGULATORY PROTEIN KDPE"/>
    <property type="match status" value="1"/>
</dbReference>
<dbReference type="PROSITE" id="PS50110">
    <property type="entry name" value="RESPONSE_REGULATORY"/>
    <property type="match status" value="1"/>
</dbReference>
<dbReference type="OrthoDB" id="146474at2"/>
<dbReference type="Gene3D" id="1.10.260.40">
    <property type="entry name" value="lambda repressor-like DNA-binding domains"/>
    <property type="match status" value="1"/>
</dbReference>
<dbReference type="Pfam" id="PF13413">
    <property type="entry name" value="HTH_25"/>
    <property type="match status" value="1"/>
</dbReference>
<keyword evidence="1" id="KW-0238">DNA-binding</keyword>
<dbReference type="Gene3D" id="3.40.50.2300">
    <property type="match status" value="1"/>
</dbReference>
<sequence length="344" mass="37379">MNSLLIIDDDVTLLTRLGVQLEEAGYKVDKSSDLSHGAQRFAEARPDLVILDVRSGHDAGWELLERLAAEVPVMVVSSAAREEDVVRALEAGATDHIAKPYRSSELLARLRVRLGTPVAALTPSIAMNASVVGATPATIDTATTSSEPAEAPSPPKRRSEAPETLVDAKVFMTEAEELAMLRTRQLKATPATKPPPDLGGNGGVGNQMRAERMRRHMTLVQVENDLKIRMAYLQAIEDEKYTLLPRGPAALQMIKRYAEHLDVDASSMLEELRTQGFGDVIAPLPALGGHPLPRSLPRSLVITTAVLLALVVGLGAIMFFDPEFFAQLPTFFATLWEQLQQFGS</sequence>
<feature type="region of interest" description="Disordered" evidence="3">
    <location>
        <begin position="138"/>
        <end position="163"/>
    </location>
</feature>
<dbReference type="InterPro" id="IPR039420">
    <property type="entry name" value="WalR-like"/>
</dbReference>
<dbReference type="Proteomes" id="UP000220527">
    <property type="component" value="Unassembled WGS sequence"/>
</dbReference>
<dbReference type="GO" id="GO:0032993">
    <property type="term" value="C:protein-DNA complex"/>
    <property type="evidence" value="ECO:0007669"/>
    <property type="project" value="TreeGrafter"/>
</dbReference>